<dbReference type="Proteomes" id="UP000504629">
    <property type="component" value="Unplaced"/>
</dbReference>
<name>A0A6J2K476_BOMMA</name>
<sequence>MDVSGPLQLFLIFIIFCLTAIYLLFNRNYQYWEKRGVPYEKPFFLFGSLSFILRKSFWDYFYELSKRHTGDYVGIFLGFKPTLIVQTPEIARRILVKDNAHFNNRYCYSSYGVDPLGSLNLFTVKNPKWSNIRHELSPMFTSLRLKTICELMNVNAKELVLKIQRDYIDNNEDVNLKELFSMYTSDTVGYTVFGLRVSALNDPSSPLWFITNHMVKWDFWRGFEFTAIFFVPALARFLRLKFFSQPATEYIMRLFRTVVDERKKTNQNTDKDLVNHLLKLKENLKLGADIKLADEIMMAQAAVFILGSIETSSSTLSYCLHELAYHPEEQQKLFEEVDDAIKETGKEILDYENLQELKYLSACILETLRKYPPVPHIDRVCNKTYKLNDELTIEEDIPVFVNVLAIHRNEKYYPEPDQWRPERMIGVTDNDNLQYTFLPFGDGPRFCIGKRYGLLQMRAAIAQMIHKYKFEAAEPHSTPSDPYSVILSPKSGGRIKFVPR</sequence>
<dbReference type="Gene3D" id="1.10.630.10">
    <property type="entry name" value="Cytochrome P450"/>
    <property type="match status" value="1"/>
</dbReference>
<keyword evidence="17" id="KW-1133">Transmembrane helix</keyword>
<feature type="transmembrane region" description="Helical" evidence="17">
    <location>
        <begin position="6"/>
        <end position="25"/>
    </location>
</feature>
<dbReference type="GO" id="GO:0020037">
    <property type="term" value="F:heme binding"/>
    <property type="evidence" value="ECO:0007669"/>
    <property type="project" value="InterPro"/>
</dbReference>
<dbReference type="InterPro" id="IPR002401">
    <property type="entry name" value="Cyt_P450_E_grp-I"/>
</dbReference>
<keyword evidence="13 17" id="KW-0472">Membrane</keyword>
<comment type="similarity">
    <text evidence="4 16">Belongs to the cytochrome P450 family.</text>
</comment>
<evidence type="ECO:0000256" key="17">
    <source>
        <dbReference type="SAM" id="Phobius"/>
    </source>
</evidence>
<keyword evidence="11 15" id="KW-0408">Iron</keyword>
<dbReference type="InterPro" id="IPR050476">
    <property type="entry name" value="Insect_CytP450_Detox"/>
</dbReference>
<gene>
    <name evidence="19" type="primary">LOC114247126</name>
</gene>
<dbReference type="OrthoDB" id="2789670at2759"/>
<accession>A0A6J2K476</accession>
<keyword evidence="8" id="KW-0256">Endoplasmic reticulum</keyword>
<dbReference type="PANTHER" id="PTHR24292">
    <property type="entry name" value="CYTOCHROME P450"/>
    <property type="match status" value="1"/>
</dbReference>
<organism evidence="18 19">
    <name type="scientific">Bombyx mandarina</name>
    <name type="common">Wild silk moth</name>
    <name type="synonym">Wild silkworm</name>
    <dbReference type="NCBI Taxonomy" id="7092"/>
    <lineage>
        <taxon>Eukaryota</taxon>
        <taxon>Metazoa</taxon>
        <taxon>Ecdysozoa</taxon>
        <taxon>Arthropoda</taxon>
        <taxon>Hexapoda</taxon>
        <taxon>Insecta</taxon>
        <taxon>Pterygota</taxon>
        <taxon>Neoptera</taxon>
        <taxon>Endopterygota</taxon>
        <taxon>Lepidoptera</taxon>
        <taxon>Glossata</taxon>
        <taxon>Ditrysia</taxon>
        <taxon>Bombycoidea</taxon>
        <taxon>Bombycidae</taxon>
        <taxon>Bombycinae</taxon>
        <taxon>Bombyx</taxon>
    </lineage>
</organism>
<dbReference type="CTD" id="100141432"/>
<keyword evidence="10 16" id="KW-0560">Oxidoreductase</keyword>
<protein>
    <recommendedName>
        <fullName evidence="5">unspecific monooxygenase</fullName>
        <ecNumber evidence="5">1.14.14.1</ecNumber>
    </recommendedName>
</protein>
<dbReference type="GO" id="GO:0005789">
    <property type="term" value="C:endoplasmic reticulum membrane"/>
    <property type="evidence" value="ECO:0007669"/>
    <property type="project" value="UniProtKB-SubCell"/>
</dbReference>
<comment type="cofactor">
    <cofactor evidence="1 15">
        <name>heme</name>
        <dbReference type="ChEBI" id="CHEBI:30413"/>
    </cofactor>
</comment>
<dbReference type="RefSeq" id="XP_028035792.1">
    <property type="nucleotide sequence ID" value="XM_028179991.1"/>
</dbReference>
<evidence type="ECO:0000313" key="19">
    <source>
        <dbReference type="RefSeq" id="XP_028035792.1"/>
    </source>
</evidence>
<keyword evidence="9" id="KW-0492">Microsome</keyword>
<evidence type="ECO:0000256" key="13">
    <source>
        <dbReference type="ARBA" id="ARBA00023136"/>
    </source>
</evidence>
<dbReference type="InterPro" id="IPR036396">
    <property type="entry name" value="Cyt_P450_sf"/>
</dbReference>
<keyword evidence="6 15" id="KW-0349">Heme</keyword>
<dbReference type="KEGG" id="bman:114247126"/>
<feature type="binding site" description="axial binding residue" evidence="15">
    <location>
        <position position="447"/>
    </location>
    <ligand>
        <name>heme</name>
        <dbReference type="ChEBI" id="CHEBI:30413"/>
    </ligand>
    <ligandPart>
        <name>Fe</name>
        <dbReference type="ChEBI" id="CHEBI:18248"/>
    </ligandPart>
</feature>
<comment type="subcellular location">
    <subcellularLocation>
        <location evidence="3">Endoplasmic reticulum membrane</location>
        <topology evidence="3">Peripheral membrane protein</topology>
    </subcellularLocation>
    <subcellularLocation>
        <location evidence="2">Microsome membrane</location>
        <topology evidence="2">Peripheral membrane protein</topology>
    </subcellularLocation>
</comment>
<evidence type="ECO:0000256" key="15">
    <source>
        <dbReference type="PIRSR" id="PIRSR602401-1"/>
    </source>
</evidence>
<proteinExistence type="inferred from homology"/>
<evidence type="ECO:0000256" key="1">
    <source>
        <dbReference type="ARBA" id="ARBA00001971"/>
    </source>
</evidence>
<keyword evidence="7 15" id="KW-0479">Metal-binding</keyword>
<evidence type="ECO:0000256" key="6">
    <source>
        <dbReference type="ARBA" id="ARBA00022617"/>
    </source>
</evidence>
<dbReference type="AlphaFoldDB" id="A0A6J2K476"/>
<evidence type="ECO:0000256" key="2">
    <source>
        <dbReference type="ARBA" id="ARBA00004174"/>
    </source>
</evidence>
<keyword evidence="18" id="KW-1185">Reference proteome</keyword>
<evidence type="ECO:0000256" key="5">
    <source>
        <dbReference type="ARBA" id="ARBA00012109"/>
    </source>
</evidence>
<evidence type="ECO:0000313" key="18">
    <source>
        <dbReference type="Proteomes" id="UP000504629"/>
    </source>
</evidence>
<evidence type="ECO:0000256" key="16">
    <source>
        <dbReference type="RuleBase" id="RU000461"/>
    </source>
</evidence>
<keyword evidence="12 16" id="KW-0503">Monooxygenase</keyword>
<dbReference type="InterPro" id="IPR017972">
    <property type="entry name" value="Cyt_P450_CS"/>
</dbReference>
<dbReference type="FunFam" id="1.10.630.10:FF:000042">
    <property type="entry name" value="Cytochrome P450"/>
    <property type="match status" value="1"/>
</dbReference>
<reference evidence="19" key="1">
    <citation type="submission" date="2025-08" db="UniProtKB">
        <authorList>
            <consortium name="RefSeq"/>
        </authorList>
    </citation>
    <scope>IDENTIFICATION</scope>
    <source>
        <tissue evidence="19">Silk gland</tissue>
    </source>
</reference>
<dbReference type="PANTHER" id="PTHR24292:SF45">
    <property type="entry name" value="CYTOCHROME P450 6G1-RELATED"/>
    <property type="match status" value="1"/>
</dbReference>
<keyword evidence="17" id="KW-0812">Transmembrane</keyword>
<dbReference type="PROSITE" id="PS00086">
    <property type="entry name" value="CYTOCHROME_P450"/>
    <property type="match status" value="1"/>
</dbReference>
<dbReference type="PRINTS" id="PR00463">
    <property type="entry name" value="EP450I"/>
</dbReference>
<comment type="catalytic activity">
    <reaction evidence="14">
        <text>an organic molecule + reduced [NADPH--hemoprotein reductase] + O2 = an alcohol + oxidized [NADPH--hemoprotein reductase] + H2O + H(+)</text>
        <dbReference type="Rhea" id="RHEA:17149"/>
        <dbReference type="Rhea" id="RHEA-COMP:11964"/>
        <dbReference type="Rhea" id="RHEA-COMP:11965"/>
        <dbReference type="ChEBI" id="CHEBI:15377"/>
        <dbReference type="ChEBI" id="CHEBI:15378"/>
        <dbReference type="ChEBI" id="CHEBI:15379"/>
        <dbReference type="ChEBI" id="CHEBI:30879"/>
        <dbReference type="ChEBI" id="CHEBI:57618"/>
        <dbReference type="ChEBI" id="CHEBI:58210"/>
        <dbReference type="ChEBI" id="CHEBI:142491"/>
        <dbReference type="EC" id="1.14.14.1"/>
    </reaction>
</comment>
<evidence type="ECO:0000256" key="3">
    <source>
        <dbReference type="ARBA" id="ARBA00004406"/>
    </source>
</evidence>
<dbReference type="EC" id="1.14.14.1" evidence="5"/>
<evidence type="ECO:0000256" key="4">
    <source>
        <dbReference type="ARBA" id="ARBA00010617"/>
    </source>
</evidence>
<evidence type="ECO:0000256" key="12">
    <source>
        <dbReference type="ARBA" id="ARBA00023033"/>
    </source>
</evidence>
<evidence type="ECO:0000256" key="14">
    <source>
        <dbReference type="ARBA" id="ARBA00047827"/>
    </source>
</evidence>
<dbReference type="GeneID" id="114247126"/>
<evidence type="ECO:0000256" key="8">
    <source>
        <dbReference type="ARBA" id="ARBA00022824"/>
    </source>
</evidence>
<evidence type="ECO:0000256" key="9">
    <source>
        <dbReference type="ARBA" id="ARBA00022848"/>
    </source>
</evidence>
<dbReference type="Pfam" id="PF00067">
    <property type="entry name" value="p450"/>
    <property type="match status" value="1"/>
</dbReference>
<evidence type="ECO:0000256" key="10">
    <source>
        <dbReference type="ARBA" id="ARBA00023002"/>
    </source>
</evidence>
<dbReference type="GO" id="GO:0016712">
    <property type="term" value="F:oxidoreductase activity, acting on paired donors, with incorporation or reduction of molecular oxygen, reduced flavin or flavoprotein as one donor, and incorporation of one atom of oxygen"/>
    <property type="evidence" value="ECO:0007669"/>
    <property type="project" value="UniProtKB-EC"/>
</dbReference>
<dbReference type="CDD" id="cd11056">
    <property type="entry name" value="CYP6-like"/>
    <property type="match status" value="1"/>
</dbReference>
<dbReference type="GO" id="GO:0005506">
    <property type="term" value="F:iron ion binding"/>
    <property type="evidence" value="ECO:0007669"/>
    <property type="project" value="InterPro"/>
</dbReference>
<evidence type="ECO:0000256" key="11">
    <source>
        <dbReference type="ARBA" id="ARBA00023004"/>
    </source>
</evidence>
<dbReference type="PRINTS" id="PR00385">
    <property type="entry name" value="P450"/>
</dbReference>
<evidence type="ECO:0000256" key="7">
    <source>
        <dbReference type="ARBA" id="ARBA00022723"/>
    </source>
</evidence>
<dbReference type="InterPro" id="IPR001128">
    <property type="entry name" value="Cyt_P450"/>
</dbReference>
<dbReference type="SUPFAM" id="SSF48264">
    <property type="entry name" value="Cytochrome P450"/>
    <property type="match status" value="1"/>
</dbReference>